<protein>
    <submittedName>
        <fullName evidence="3">RpiB/LacA/LacB family sugar-phosphate isomerase</fullName>
    </submittedName>
</protein>
<dbReference type="GO" id="GO:0016861">
    <property type="term" value="F:intramolecular oxidoreductase activity, interconverting aldoses and ketoses"/>
    <property type="evidence" value="ECO:0007669"/>
    <property type="project" value="UniProtKB-ARBA"/>
</dbReference>
<evidence type="ECO:0000313" key="4">
    <source>
        <dbReference type="Proteomes" id="UP000886757"/>
    </source>
</evidence>
<evidence type="ECO:0000313" key="3">
    <source>
        <dbReference type="EMBL" id="HIR13708.1"/>
    </source>
</evidence>
<dbReference type="InterPro" id="IPR051812">
    <property type="entry name" value="SPI_LacAB/RpiB"/>
</dbReference>
<dbReference type="PANTHER" id="PTHR43732:SF1">
    <property type="entry name" value="RIBOSE 5-PHOSPHATE ISOMERASE"/>
    <property type="match status" value="1"/>
</dbReference>
<dbReference type="GO" id="GO:0005975">
    <property type="term" value="P:carbohydrate metabolic process"/>
    <property type="evidence" value="ECO:0007669"/>
    <property type="project" value="InterPro"/>
</dbReference>
<dbReference type="PANTHER" id="PTHR43732">
    <property type="entry name" value="RIBOSE 5-PHOSPHATE ISOMERASE-RELATED"/>
    <property type="match status" value="1"/>
</dbReference>
<keyword evidence="2 3" id="KW-0413">Isomerase</keyword>
<dbReference type="EMBL" id="DVGK01000081">
    <property type="protein sequence ID" value="HIR13708.1"/>
    <property type="molecule type" value="Genomic_DNA"/>
</dbReference>
<name>A0A9D1DAH6_9FIRM</name>
<dbReference type="NCBIfam" id="NF004051">
    <property type="entry name" value="PRK05571.1"/>
    <property type="match status" value="1"/>
</dbReference>
<evidence type="ECO:0000256" key="2">
    <source>
        <dbReference type="ARBA" id="ARBA00023235"/>
    </source>
</evidence>
<sequence>MHTIAIGCDPNAQEAKEKLMDFLKKKGYEITDFGSEDPIYANTAIAVAEAVAAGKYDRGILLCGTGLGVSIAANKVKGAYAALLSDVYSAKRARLSNDANIACFGAFTIGNKLMEELALAFLENEFVPGCASQEKVDRFVAYDQARN</sequence>
<dbReference type="AlphaFoldDB" id="A0A9D1DAH6"/>
<gene>
    <name evidence="3" type="ORF">IAB31_07280</name>
</gene>
<evidence type="ECO:0000256" key="1">
    <source>
        <dbReference type="ARBA" id="ARBA00008754"/>
    </source>
</evidence>
<dbReference type="InterPro" id="IPR003500">
    <property type="entry name" value="RpiB_LacA_LacB"/>
</dbReference>
<comment type="caution">
    <text evidence="3">The sequence shown here is derived from an EMBL/GenBank/DDBJ whole genome shotgun (WGS) entry which is preliminary data.</text>
</comment>
<comment type="similarity">
    <text evidence="1">Belongs to the LacAB/RpiB family.</text>
</comment>
<dbReference type="Pfam" id="PF02502">
    <property type="entry name" value="LacAB_rpiB"/>
    <property type="match status" value="1"/>
</dbReference>
<dbReference type="PIRSF" id="PIRSF005384">
    <property type="entry name" value="RpiB_LacA_B"/>
    <property type="match status" value="1"/>
</dbReference>
<proteinExistence type="inferred from homology"/>
<dbReference type="NCBIfam" id="TIGR00689">
    <property type="entry name" value="rpiB_lacA_lacB"/>
    <property type="match status" value="1"/>
</dbReference>
<accession>A0A9D1DAH6</accession>
<dbReference type="Gene3D" id="3.40.1400.10">
    <property type="entry name" value="Sugar-phosphate isomerase, RpiB/LacA/LacB"/>
    <property type="match status" value="1"/>
</dbReference>
<reference evidence="3" key="2">
    <citation type="journal article" date="2021" name="PeerJ">
        <title>Extensive microbial diversity within the chicken gut microbiome revealed by metagenomics and culture.</title>
        <authorList>
            <person name="Gilroy R."/>
            <person name="Ravi A."/>
            <person name="Getino M."/>
            <person name="Pursley I."/>
            <person name="Horton D.L."/>
            <person name="Alikhan N.F."/>
            <person name="Baker D."/>
            <person name="Gharbi K."/>
            <person name="Hall N."/>
            <person name="Watson M."/>
            <person name="Adriaenssens E.M."/>
            <person name="Foster-Nyarko E."/>
            <person name="Jarju S."/>
            <person name="Secka A."/>
            <person name="Antonio M."/>
            <person name="Oren A."/>
            <person name="Chaudhuri R.R."/>
            <person name="La Ragione R."/>
            <person name="Hildebrand F."/>
            <person name="Pallen M.J."/>
        </authorList>
    </citation>
    <scope>NUCLEOTIDE SEQUENCE</scope>
    <source>
        <strain evidence="3">ChiSjej4B22-8148</strain>
    </source>
</reference>
<dbReference type="InterPro" id="IPR036569">
    <property type="entry name" value="RpiB_LacA_LacB_sf"/>
</dbReference>
<organism evidence="3 4">
    <name type="scientific">Candidatus Choladousia intestinavium</name>
    <dbReference type="NCBI Taxonomy" id="2840727"/>
    <lineage>
        <taxon>Bacteria</taxon>
        <taxon>Bacillati</taxon>
        <taxon>Bacillota</taxon>
        <taxon>Clostridia</taxon>
        <taxon>Lachnospirales</taxon>
        <taxon>Lachnospiraceae</taxon>
        <taxon>Lachnospiraceae incertae sedis</taxon>
        <taxon>Candidatus Choladousia</taxon>
    </lineage>
</organism>
<dbReference type="SUPFAM" id="SSF89623">
    <property type="entry name" value="Ribose/Galactose isomerase RpiB/AlsB"/>
    <property type="match status" value="1"/>
</dbReference>
<reference evidence="3" key="1">
    <citation type="submission" date="2020-10" db="EMBL/GenBank/DDBJ databases">
        <authorList>
            <person name="Gilroy R."/>
        </authorList>
    </citation>
    <scope>NUCLEOTIDE SEQUENCE</scope>
    <source>
        <strain evidence="3">ChiSjej4B22-8148</strain>
    </source>
</reference>
<dbReference type="Proteomes" id="UP000886757">
    <property type="component" value="Unassembled WGS sequence"/>
</dbReference>